<dbReference type="EMBL" id="JAGRYU010000002">
    <property type="protein sequence ID" value="MBU4680578.1"/>
    <property type="molecule type" value="Genomic_DNA"/>
</dbReference>
<name>A0ABS6DBK4_9ENTR</name>
<reference evidence="5 6" key="1">
    <citation type="submission" date="2021-04" db="EMBL/GenBank/DDBJ databases">
        <authorList>
            <person name="Seiffert S.N."/>
        </authorList>
    </citation>
    <scope>NUCLEOTIDE SEQUENCE [LARGE SCALE GENOMIC DNA]</scope>
    <source>
        <strain evidence="5 6">1</strain>
    </source>
</reference>
<dbReference type="Pfam" id="PF02311">
    <property type="entry name" value="AraC_binding"/>
    <property type="match status" value="1"/>
</dbReference>
<keyword evidence="1" id="KW-0805">Transcription regulation</keyword>
<proteinExistence type="predicted"/>
<dbReference type="CDD" id="cd06124">
    <property type="entry name" value="cupin_NimR-like_N"/>
    <property type="match status" value="1"/>
</dbReference>
<dbReference type="InterPro" id="IPR018062">
    <property type="entry name" value="HTH_AraC-typ_CS"/>
</dbReference>
<feature type="domain" description="HTH araC/xylS-type" evidence="4">
    <location>
        <begin position="152"/>
        <end position="253"/>
    </location>
</feature>
<keyword evidence="6" id="KW-1185">Reference proteome</keyword>
<reference evidence="6" key="2">
    <citation type="submission" date="2023-07" db="EMBL/GenBank/DDBJ databases">
        <title>Cedecea davisae an AmpC producer and its therapeutic implications.</title>
        <authorList>
            <person name="Notter J."/>
        </authorList>
    </citation>
    <scope>NUCLEOTIDE SEQUENCE [LARGE SCALE GENOMIC DNA]</scope>
    <source>
        <strain evidence="6">1</strain>
    </source>
</reference>
<keyword evidence="2" id="KW-0238">DNA-binding</keyword>
<dbReference type="InterPro" id="IPR018060">
    <property type="entry name" value="HTH_AraC"/>
</dbReference>
<dbReference type="SMART" id="SM00342">
    <property type="entry name" value="HTH_ARAC"/>
    <property type="match status" value="1"/>
</dbReference>
<dbReference type="Proteomes" id="UP000686327">
    <property type="component" value="Unassembled WGS sequence"/>
</dbReference>
<dbReference type="PROSITE" id="PS01124">
    <property type="entry name" value="HTH_ARAC_FAMILY_2"/>
    <property type="match status" value="1"/>
</dbReference>
<gene>
    <name evidence="5" type="ORF">KC222_00935</name>
</gene>
<dbReference type="PROSITE" id="PS00041">
    <property type="entry name" value="HTH_ARAC_FAMILY_1"/>
    <property type="match status" value="1"/>
</dbReference>
<organism evidence="5 6">
    <name type="scientific">Cedecea davisae</name>
    <dbReference type="NCBI Taxonomy" id="158484"/>
    <lineage>
        <taxon>Bacteria</taxon>
        <taxon>Pseudomonadati</taxon>
        <taxon>Pseudomonadota</taxon>
        <taxon>Gammaproteobacteria</taxon>
        <taxon>Enterobacterales</taxon>
        <taxon>Enterobacteriaceae</taxon>
        <taxon>Cedecea</taxon>
    </lineage>
</organism>
<evidence type="ECO:0000256" key="3">
    <source>
        <dbReference type="ARBA" id="ARBA00023163"/>
    </source>
</evidence>
<comment type="caution">
    <text evidence="5">The sequence shown here is derived from an EMBL/GenBank/DDBJ whole genome shotgun (WGS) entry which is preliminary data.</text>
</comment>
<protein>
    <submittedName>
        <fullName evidence="5">Helix-turn-helix transcriptional regulator</fullName>
    </submittedName>
</protein>
<evidence type="ECO:0000313" key="6">
    <source>
        <dbReference type="Proteomes" id="UP000686327"/>
    </source>
</evidence>
<dbReference type="InterPro" id="IPR003313">
    <property type="entry name" value="AraC-bd"/>
</dbReference>
<keyword evidence="3" id="KW-0804">Transcription</keyword>
<evidence type="ECO:0000313" key="5">
    <source>
        <dbReference type="EMBL" id="MBU4680578.1"/>
    </source>
</evidence>
<dbReference type="Pfam" id="PF12833">
    <property type="entry name" value="HTH_18"/>
    <property type="match status" value="1"/>
</dbReference>
<evidence type="ECO:0000259" key="4">
    <source>
        <dbReference type="PROSITE" id="PS01124"/>
    </source>
</evidence>
<dbReference type="PANTHER" id="PTHR11019">
    <property type="entry name" value="HTH-TYPE TRANSCRIPTIONAL REGULATOR NIMR"/>
    <property type="match status" value="1"/>
</dbReference>
<dbReference type="PANTHER" id="PTHR11019:SF159">
    <property type="entry name" value="TRANSCRIPTIONAL REGULATOR-RELATED"/>
    <property type="match status" value="1"/>
</dbReference>
<sequence length="260" mass="29277">MSTSLEFNFATRPLVPFAHDYLHGETEPWHSHDCAQLLHTLSGVVRVETRHGFWVVPPGRGVWLPAGTQHRLQITGNVAARTLFIDPFARADFPSVCQVVQVSTLLRELIIASLQLPESYAAGSREERIYELILDEIRVIAALPFNLPEPQSPALLALCREVQAEPGILWTTAMAARRLNVSERTLLRHFRQQTGLAFSEWLRRARLMEALSRLAQGQPVLRVALELGYESHSAFSAMFRRTLGVSPSDYFSSVNPPEER</sequence>
<accession>A0ABS6DBK4</accession>
<evidence type="ECO:0000256" key="1">
    <source>
        <dbReference type="ARBA" id="ARBA00023015"/>
    </source>
</evidence>
<evidence type="ECO:0000256" key="2">
    <source>
        <dbReference type="ARBA" id="ARBA00023125"/>
    </source>
</evidence>
<dbReference type="RefSeq" id="WP_216374272.1">
    <property type="nucleotide sequence ID" value="NZ_JAGRYT010000006.1"/>
</dbReference>